<accession>A0A8J2RYY5</accession>
<dbReference type="SUPFAM" id="SSF47823">
    <property type="entry name" value="lambda integrase-like, N-terminal domain"/>
    <property type="match status" value="1"/>
</dbReference>
<dbReference type="AlphaFoldDB" id="A0A8J2RYY5"/>
<dbReference type="Proteomes" id="UP000789390">
    <property type="component" value="Unassembled WGS sequence"/>
</dbReference>
<proteinExistence type="predicted"/>
<sequence>MVRRRYINKGLRKLPRFGAFLFKKVRLLDVLYSSRSHTSHGVHTLFVLTHGRGNVQAPHSQDSQRSVQIESGKSKNQQLFQLMDIANGGGELPWASNETLLLVCRWTDSADLSDGRLTYTTSNGTLTASRMKALRGRFRWRGFSERVVELLLAGWKKNAHLADVSAWRNWMRWCMEGGKDPMSADLADILDFLLSLKTSIDLIEGLPIGENPLVVRLVKACYNASLGENSLLSLSQLARNSVTLIALATLLRVAEIAAIRLESVKFSNKAIHFLLKTLLEAIKVFREATVAFRSGSKDEKLWETKDLKHQQRPLTEHPVNHVCFIGRLSRGKAIDHSAFEILIDFAQNWE</sequence>
<evidence type="ECO:0000313" key="1">
    <source>
        <dbReference type="EMBL" id="CAH0111066.1"/>
    </source>
</evidence>
<dbReference type="OrthoDB" id="6361724at2759"/>
<reference evidence="1" key="1">
    <citation type="submission" date="2021-11" db="EMBL/GenBank/DDBJ databases">
        <authorList>
            <person name="Schell T."/>
        </authorList>
    </citation>
    <scope>NUCLEOTIDE SEQUENCE</scope>
    <source>
        <strain evidence="1">M5</strain>
    </source>
</reference>
<keyword evidence="2" id="KW-1185">Reference proteome</keyword>
<dbReference type="EMBL" id="CAKKLH010000309">
    <property type="protein sequence ID" value="CAH0111066.1"/>
    <property type="molecule type" value="Genomic_DNA"/>
</dbReference>
<evidence type="ECO:0000313" key="2">
    <source>
        <dbReference type="Proteomes" id="UP000789390"/>
    </source>
</evidence>
<protein>
    <submittedName>
        <fullName evidence="1">Uncharacterized protein</fullName>
    </submittedName>
</protein>
<comment type="caution">
    <text evidence="1">The sequence shown here is derived from an EMBL/GenBank/DDBJ whole genome shotgun (WGS) entry which is preliminary data.</text>
</comment>
<name>A0A8J2RYY5_9CRUS</name>
<gene>
    <name evidence="1" type="ORF">DGAL_LOCUS14676</name>
</gene>
<organism evidence="1 2">
    <name type="scientific">Daphnia galeata</name>
    <dbReference type="NCBI Taxonomy" id="27404"/>
    <lineage>
        <taxon>Eukaryota</taxon>
        <taxon>Metazoa</taxon>
        <taxon>Ecdysozoa</taxon>
        <taxon>Arthropoda</taxon>
        <taxon>Crustacea</taxon>
        <taxon>Branchiopoda</taxon>
        <taxon>Diplostraca</taxon>
        <taxon>Cladocera</taxon>
        <taxon>Anomopoda</taxon>
        <taxon>Daphniidae</taxon>
        <taxon>Daphnia</taxon>
    </lineage>
</organism>